<dbReference type="AlphaFoldDB" id="A0A6J0SR69"/>
<feature type="domain" description="Protein Lines C-terminal" evidence="3">
    <location>
        <begin position="719"/>
        <end position="754"/>
    </location>
</feature>
<dbReference type="Proteomes" id="UP001652642">
    <property type="component" value="Chromosome 12"/>
</dbReference>
<feature type="compositionally biased region" description="Acidic residues" evidence="1">
    <location>
        <begin position="681"/>
        <end position="693"/>
    </location>
</feature>
<feature type="compositionally biased region" description="Polar residues" evidence="1">
    <location>
        <begin position="697"/>
        <end position="711"/>
    </location>
</feature>
<dbReference type="PANTHER" id="PTHR16057:SF1">
    <property type="entry name" value="PROTEIN LINES HOMOLOG 1"/>
    <property type="match status" value="1"/>
</dbReference>
<gene>
    <name evidence="5 6 7 8" type="primary">LINS1</name>
</gene>
<dbReference type="PANTHER" id="PTHR16057">
    <property type="entry name" value="WINS1, 2 PROTEIN"/>
    <property type="match status" value="1"/>
</dbReference>
<organism evidence="4 5">
    <name type="scientific">Pogona vitticeps</name>
    <name type="common">central bearded dragon</name>
    <dbReference type="NCBI Taxonomy" id="103695"/>
    <lineage>
        <taxon>Eukaryota</taxon>
        <taxon>Metazoa</taxon>
        <taxon>Chordata</taxon>
        <taxon>Craniata</taxon>
        <taxon>Vertebrata</taxon>
        <taxon>Euteleostomi</taxon>
        <taxon>Lepidosauria</taxon>
        <taxon>Squamata</taxon>
        <taxon>Bifurcata</taxon>
        <taxon>Unidentata</taxon>
        <taxon>Episquamata</taxon>
        <taxon>Toxicofera</taxon>
        <taxon>Iguania</taxon>
        <taxon>Acrodonta</taxon>
        <taxon>Agamidae</taxon>
        <taxon>Amphibolurinae</taxon>
        <taxon>Pogona</taxon>
    </lineage>
</organism>
<evidence type="ECO:0000313" key="8">
    <source>
        <dbReference type="RefSeq" id="XP_072838173.1"/>
    </source>
</evidence>
<dbReference type="InterPro" id="IPR032794">
    <property type="entry name" value="LINES_N"/>
</dbReference>
<evidence type="ECO:0000313" key="7">
    <source>
        <dbReference type="RefSeq" id="XP_072838172.1"/>
    </source>
</evidence>
<sequence length="767" mass="85917">MHEVLLKILDFPIMETLLPFLGQIYDDVLVGAALAKDSHECAALLTPHFPSKDLSTKPSELFPKPDADIFSINDKREASEDKSHSEYCAKEIILLQLTLIRMILNKVQSRELAAGIKQKYLDIIRILLKEANIDTKLIYLLCSSDKQLSHMASKSLVSLIYFQLTEEGSLNSAWLAFASETLLGFPSSRWLAECLWAFTDTVREALKEEGLCKKGDLKVILSPLDKILEGIYNSVLSYYSDLPEDITTSPKVTNGLSSFLDLLELLVASRIHMPLNYSCQRMMFLNAACVLELSTAPVHYLIKKKSIMLLKKCILQKAGEDVIKKKRPSPSHEDPHFDADRLALAGAVLQFVNSGWLNRLSVSGKANHFGGSQVKPEVDIGHNSDQVTLRALSLLLLKALEIKVQDSSSEADIQVQLESVMGSLLRFLKKYLRFPPPGHLFEHPCLWVSVLFIEQDDDLLEAAKALLTIHLKLERFQHAVGVTLCHSDGEAQDILTHRNGCNPHCIFLFLLKSIAFDASVLLDFLISFETCFLEYFVRYLKLLVEDWHRFAEIAKHLERGTSGDSHFSLECLPCHEGNAYQLDSNLKIILSEPQSYTTEVLNSSHKLSSLQPIDHQMVKPSMSNFLPVSDNPVLPGSLQRLVDYESSEDSEPEWVGENHLTDANPMSSDNQTCSGETLLTETDDQAGPSEEDMLNVPSPSHCKTSPNNSGSAEGMLRKAVTCFQELQYLISRLHGRNLFPYNPSALLKLLVRVDTTSKKHLSISKRL</sequence>
<feature type="compositionally biased region" description="Polar residues" evidence="1">
    <location>
        <begin position="664"/>
        <end position="680"/>
    </location>
</feature>
<evidence type="ECO:0000313" key="6">
    <source>
        <dbReference type="RefSeq" id="XP_072838171.1"/>
    </source>
</evidence>
<evidence type="ECO:0000259" key="2">
    <source>
        <dbReference type="Pfam" id="PF14694"/>
    </source>
</evidence>
<dbReference type="InterPro" id="IPR024875">
    <property type="entry name" value="Protein_Lines"/>
</dbReference>
<proteinExistence type="predicted"/>
<dbReference type="Pfam" id="PF14694">
    <property type="entry name" value="LINES_N"/>
    <property type="match status" value="1"/>
</dbReference>
<name>A0A6J0SR69_9SAUR</name>
<feature type="region of interest" description="Disordered" evidence="1">
    <location>
        <begin position="645"/>
        <end position="711"/>
    </location>
</feature>
<reference evidence="5 6" key="1">
    <citation type="submission" date="2025-05" db="UniProtKB">
        <authorList>
            <consortium name="RefSeq"/>
        </authorList>
    </citation>
    <scope>IDENTIFICATION</scope>
</reference>
<evidence type="ECO:0000313" key="4">
    <source>
        <dbReference type="Proteomes" id="UP001652642"/>
    </source>
</evidence>
<dbReference type="KEGG" id="pvt:110072977"/>
<evidence type="ECO:0000313" key="5">
    <source>
        <dbReference type="RefSeq" id="XP_020637400.2"/>
    </source>
</evidence>
<dbReference type="RefSeq" id="XP_020637400.2">
    <property type="nucleotide sequence ID" value="XM_020781741.2"/>
</dbReference>
<dbReference type="OrthoDB" id="8251209at2759"/>
<dbReference type="RefSeq" id="XP_072838171.1">
    <property type="nucleotide sequence ID" value="XM_072982070.1"/>
</dbReference>
<dbReference type="RefSeq" id="XP_072838173.1">
    <property type="nucleotide sequence ID" value="XM_072982072.1"/>
</dbReference>
<dbReference type="Pfam" id="PF14695">
    <property type="entry name" value="LINES_C"/>
    <property type="match status" value="1"/>
</dbReference>
<dbReference type="InParanoid" id="A0A6J0SR69"/>
<dbReference type="RefSeq" id="XP_072838172.1">
    <property type="nucleotide sequence ID" value="XM_072982071.1"/>
</dbReference>
<accession>A0A6J0SR69</accession>
<keyword evidence="4" id="KW-1185">Reference proteome</keyword>
<feature type="domain" description="Protein Lines N-terminal" evidence="2">
    <location>
        <begin position="201"/>
        <end position="553"/>
    </location>
</feature>
<evidence type="ECO:0000259" key="3">
    <source>
        <dbReference type="Pfam" id="PF14695"/>
    </source>
</evidence>
<dbReference type="CTD" id="55180"/>
<protein>
    <submittedName>
        <fullName evidence="5 6">Protein Lines homolog 1</fullName>
    </submittedName>
</protein>
<evidence type="ECO:0000256" key="1">
    <source>
        <dbReference type="SAM" id="MobiDB-lite"/>
    </source>
</evidence>
<dbReference type="InterPro" id="IPR029415">
    <property type="entry name" value="Lines_C"/>
</dbReference>
<dbReference type="GeneID" id="110072977"/>
<feature type="compositionally biased region" description="Acidic residues" evidence="1">
    <location>
        <begin position="645"/>
        <end position="654"/>
    </location>
</feature>